<dbReference type="RefSeq" id="WP_160850413.1">
    <property type="nucleotide sequence ID" value="NZ_WMEQ01000017.1"/>
</dbReference>
<reference evidence="1 2" key="1">
    <citation type="submission" date="2019-11" db="EMBL/GenBank/DDBJ databases">
        <title>Genome sequences of 17 halophilic strains isolated from different environments.</title>
        <authorList>
            <person name="Furrow R.E."/>
        </authorList>
    </citation>
    <scope>NUCLEOTIDE SEQUENCE [LARGE SCALE GENOMIC DNA]</scope>
    <source>
        <strain evidence="1 2">22514_16_FS</strain>
    </source>
</reference>
<dbReference type="EMBL" id="WMEQ01000017">
    <property type="protein sequence ID" value="MYL35456.1"/>
    <property type="molecule type" value="Genomic_DNA"/>
</dbReference>
<protein>
    <submittedName>
        <fullName evidence="1">Uncharacterized protein</fullName>
    </submittedName>
</protein>
<dbReference type="AlphaFoldDB" id="A0A6I5A544"/>
<name>A0A6I5A544_9BACI</name>
<proteinExistence type="predicted"/>
<gene>
    <name evidence="1" type="ORF">GLW05_17895</name>
</gene>
<comment type="caution">
    <text evidence="1">The sequence shown here is derived from an EMBL/GenBank/DDBJ whole genome shotgun (WGS) entry which is preliminary data.</text>
</comment>
<evidence type="ECO:0000313" key="1">
    <source>
        <dbReference type="EMBL" id="MYL35456.1"/>
    </source>
</evidence>
<evidence type="ECO:0000313" key="2">
    <source>
        <dbReference type="Proteomes" id="UP000468638"/>
    </source>
</evidence>
<accession>A0A6I5A544</accession>
<sequence>MRNGAYIVCECLGHKKGCQWCDDLGYFYIKHTMVKPKDFDLTTVSFEPVLGLFGYFIVKSKVIGVANIEFNEGSAFVYDMQSFIDDEHGTNMMIDTLKYMEDITEIEGEVDDSLILKWLNRGAMAHPMGYQDDPYQFIWMPSLEQPYWIPDNKWNGMRVI</sequence>
<dbReference type="Proteomes" id="UP000468638">
    <property type="component" value="Unassembled WGS sequence"/>
</dbReference>
<organism evidence="1 2">
    <name type="scientific">Pontibacillus yanchengensis</name>
    <dbReference type="NCBI Taxonomy" id="462910"/>
    <lineage>
        <taxon>Bacteria</taxon>
        <taxon>Bacillati</taxon>
        <taxon>Bacillota</taxon>
        <taxon>Bacilli</taxon>
        <taxon>Bacillales</taxon>
        <taxon>Bacillaceae</taxon>
        <taxon>Pontibacillus</taxon>
    </lineage>
</organism>